<dbReference type="InterPro" id="IPR050600">
    <property type="entry name" value="SETD3_SETD6_MTase"/>
</dbReference>
<organism evidence="5">
    <name type="scientific">Anthurium amnicola</name>
    <dbReference type="NCBI Taxonomy" id="1678845"/>
    <lineage>
        <taxon>Eukaryota</taxon>
        <taxon>Viridiplantae</taxon>
        <taxon>Streptophyta</taxon>
        <taxon>Embryophyta</taxon>
        <taxon>Tracheophyta</taxon>
        <taxon>Spermatophyta</taxon>
        <taxon>Magnoliopsida</taxon>
        <taxon>Liliopsida</taxon>
        <taxon>Araceae</taxon>
        <taxon>Pothoideae</taxon>
        <taxon>Potheae</taxon>
        <taxon>Anthurium</taxon>
    </lineage>
</organism>
<reference evidence="5" key="1">
    <citation type="submission" date="2015-07" db="EMBL/GenBank/DDBJ databases">
        <title>Transcriptome Assembly of Anthurium amnicola.</title>
        <authorList>
            <person name="Suzuki J."/>
        </authorList>
    </citation>
    <scope>NUCLEOTIDE SEQUENCE</scope>
</reference>
<keyword evidence="3" id="KW-0949">S-adenosyl-L-methionine</keyword>
<sequence length="321" mass="36026">MALGFCNCEPISSRALHVPWDEAGCLCPVGDFFNYAASEDERFSEIGETEASPAQLSSLCENNDTARNSAESDFPSQRLTDGGYEDDETAYCFYARKRYKKGEQVLLCYGTYTNLELLEHYGFILNVNPNDKAFIPLDADICTSSSWPKDILFLQHDGRPSFALLSTLRLWVTPHNLRRTVGHQAYSGLQLSVDNEITVMRWLAERCQDVLREMPTSVADDCSTKDAIDNMLKCASWKDCMDLLSCEGELKAFFQVNTSNEGVSGFPLSRKLKTSLGRTRLALQWRIIYKTALLNCISYCVKVVEMVSSRSASGNEANKEI</sequence>
<proteinExistence type="predicted"/>
<dbReference type="EMBL" id="GDJX01009509">
    <property type="protein sequence ID" value="JAT58427.1"/>
    <property type="molecule type" value="Transcribed_RNA"/>
</dbReference>
<evidence type="ECO:0000256" key="2">
    <source>
        <dbReference type="ARBA" id="ARBA00022679"/>
    </source>
</evidence>
<name>A0A1D1YUS9_9ARAE</name>
<gene>
    <name evidence="5" type="primary">SDG40_1</name>
    <name evidence="5" type="ORF">g.45158</name>
</gene>
<evidence type="ECO:0000313" key="5">
    <source>
        <dbReference type="EMBL" id="JAT58427.1"/>
    </source>
</evidence>
<dbReference type="Gene3D" id="3.90.1420.10">
    <property type="entry name" value="Rubisco LSMT, substrate-binding domain"/>
    <property type="match status" value="1"/>
</dbReference>
<dbReference type="GO" id="GO:0032259">
    <property type="term" value="P:methylation"/>
    <property type="evidence" value="ECO:0007669"/>
    <property type="project" value="UniProtKB-KW"/>
</dbReference>
<evidence type="ECO:0000256" key="3">
    <source>
        <dbReference type="ARBA" id="ARBA00022691"/>
    </source>
</evidence>
<dbReference type="InterPro" id="IPR015353">
    <property type="entry name" value="Rubisco_LSMT_subst-bd"/>
</dbReference>
<accession>A0A1D1YUS9</accession>
<keyword evidence="1" id="KW-0489">Methyltransferase</keyword>
<dbReference type="InterPro" id="IPR046341">
    <property type="entry name" value="SET_dom_sf"/>
</dbReference>
<evidence type="ECO:0000259" key="4">
    <source>
        <dbReference type="Pfam" id="PF09273"/>
    </source>
</evidence>
<feature type="domain" description="Rubisco LSMT substrate-binding" evidence="4">
    <location>
        <begin position="158"/>
        <end position="222"/>
    </location>
</feature>
<dbReference type="PANTHER" id="PTHR13271">
    <property type="entry name" value="UNCHARACTERIZED PUTATIVE METHYLTRANSFERASE"/>
    <property type="match status" value="1"/>
</dbReference>
<dbReference type="AlphaFoldDB" id="A0A1D1YUS9"/>
<dbReference type="PANTHER" id="PTHR13271:SF91">
    <property type="entry name" value="PROTEIN SET DOMAIN GROUP 40"/>
    <property type="match status" value="1"/>
</dbReference>
<dbReference type="SUPFAM" id="SSF82199">
    <property type="entry name" value="SET domain"/>
    <property type="match status" value="1"/>
</dbReference>
<dbReference type="GO" id="GO:0016279">
    <property type="term" value="F:protein-lysine N-methyltransferase activity"/>
    <property type="evidence" value="ECO:0007669"/>
    <property type="project" value="TreeGrafter"/>
</dbReference>
<protein>
    <submittedName>
        <fullName evidence="5">Protein SET DOMAIN GROUP 40</fullName>
    </submittedName>
</protein>
<dbReference type="Gene3D" id="3.90.1410.10">
    <property type="entry name" value="set domain protein methyltransferase, domain 1"/>
    <property type="match status" value="1"/>
</dbReference>
<keyword evidence="2" id="KW-0808">Transferase</keyword>
<dbReference type="Pfam" id="PF09273">
    <property type="entry name" value="Rubis-subs-bind"/>
    <property type="match status" value="1"/>
</dbReference>
<dbReference type="InterPro" id="IPR036464">
    <property type="entry name" value="Rubisco_LSMT_subst-bd_sf"/>
</dbReference>
<evidence type="ECO:0000256" key="1">
    <source>
        <dbReference type="ARBA" id="ARBA00022603"/>
    </source>
</evidence>